<evidence type="ECO:0000256" key="1">
    <source>
        <dbReference type="ARBA" id="ARBA00005254"/>
    </source>
</evidence>
<dbReference type="PANTHER" id="PTHR11941:SF54">
    <property type="entry name" value="ENOYL-COA HYDRATASE, MITOCHONDRIAL"/>
    <property type="match status" value="1"/>
</dbReference>
<evidence type="ECO:0000256" key="5">
    <source>
        <dbReference type="RuleBase" id="RU003707"/>
    </source>
</evidence>
<evidence type="ECO:0000256" key="2">
    <source>
        <dbReference type="ARBA" id="ARBA00023239"/>
    </source>
</evidence>
<keyword evidence="7" id="KW-1185">Reference proteome</keyword>
<gene>
    <name evidence="6" type="ORF">GCM10023175_34550</name>
</gene>
<name>A0ABP8RTD8_9PSEU</name>
<dbReference type="InterPro" id="IPR001753">
    <property type="entry name" value="Enoyl-CoA_hydra/iso"/>
</dbReference>
<organism evidence="6 7">
    <name type="scientific">Pseudonocardia xishanensis</name>
    <dbReference type="NCBI Taxonomy" id="630995"/>
    <lineage>
        <taxon>Bacteria</taxon>
        <taxon>Bacillati</taxon>
        <taxon>Actinomycetota</taxon>
        <taxon>Actinomycetes</taxon>
        <taxon>Pseudonocardiales</taxon>
        <taxon>Pseudonocardiaceae</taxon>
        <taxon>Pseudonocardia</taxon>
    </lineage>
</organism>
<dbReference type="InterPro" id="IPR029045">
    <property type="entry name" value="ClpP/crotonase-like_dom_sf"/>
</dbReference>
<sequence length="260" mass="28757">MNAPAVLDVERRDHVLWLTMNRPDALNALNRELKSALIAQAVTATNDPDVWIVVLRGAGGRAFSVGADLKEVRRDDEGGAFEVPMHEVSRNVYEAVLEITKPTIAVVDGYALGGGFELAMACDLRVATTRSVFGLPESTIGMGATFGSVLLPRLVPRAVALEMLYFGRRLSATEMVGHGLVNRVWPDEELDVRLAEWVAELRTKAPLTLQRYKEMATKGWELPVPANLRLNVGPNPYTAEDRQEGLAAFREKRPARWRGR</sequence>
<dbReference type="InterPro" id="IPR014748">
    <property type="entry name" value="Enoyl-CoA_hydra_C"/>
</dbReference>
<proteinExistence type="inferred from homology"/>
<comment type="caution">
    <text evidence="6">The sequence shown here is derived from an EMBL/GenBank/DDBJ whole genome shotgun (WGS) entry which is preliminary data.</text>
</comment>
<evidence type="ECO:0000256" key="3">
    <source>
        <dbReference type="ARBA" id="ARBA00023709"/>
    </source>
</evidence>
<accession>A0ABP8RTD8</accession>
<keyword evidence="2" id="KW-0456">Lyase</keyword>
<dbReference type="Gene3D" id="3.90.226.10">
    <property type="entry name" value="2-enoyl-CoA Hydratase, Chain A, domain 1"/>
    <property type="match status" value="1"/>
</dbReference>
<protein>
    <submittedName>
        <fullName evidence="6">Enoyl-CoA hydratase-related protein</fullName>
    </submittedName>
</protein>
<comment type="similarity">
    <text evidence="1 5">Belongs to the enoyl-CoA hydratase/isomerase family.</text>
</comment>
<dbReference type="SUPFAM" id="SSF52096">
    <property type="entry name" value="ClpP/crotonase"/>
    <property type="match status" value="1"/>
</dbReference>
<reference evidence="7" key="1">
    <citation type="journal article" date="2019" name="Int. J. Syst. Evol. Microbiol.">
        <title>The Global Catalogue of Microorganisms (GCM) 10K type strain sequencing project: providing services to taxonomists for standard genome sequencing and annotation.</title>
        <authorList>
            <consortium name="The Broad Institute Genomics Platform"/>
            <consortium name="The Broad Institute Genome Sequencing Center for Infectious Disease"/>
            <person name="Wu L."/>
            <person name="Ma J."/>
        </authorList>
    </citation>
    <scope>NUCLEOTIDE SEQUENCE [LARGE SCALE GENOMIC DNA]</scope>
    <source>
        <strain evidence="7">JCM 17906</strain>
    </source>
</reference>
<dbReference type="CDD" id="cd06558">
    <property type="entry name" value="crotonase-like"/>
    <property type="match status" value="1"/>
</dbReference>
<dbReference type="RefSeq" id="WP_345419067.1">
    <property type="nucleotide sequence ID" value="NZ_BAABGT010000040.1"/>
</dbReference>
<dbReference type="InterPro" id="IPR018376">
    <property type="entry name" value="Enoyl-CoA_hyd/isom_CS"/>
</dbReference>
<dbReference type="PANTHER" id="PTHR11941">
    <property type="entry name" value="ENOYL-COA HYDRATASE-RELATED"/>
    <property type="match status" value="1"/>
</dbReference>
<evidence type="ECO:0000313" key="6">
    <source>
        <dbReference type="EMBL" id="GAA4548396.1"/>
    </source>
</evidence>
<dbReference type="Pfam" id="PF00378">
    <property type="entry name" value="ECH_1"/>
    <property type="match status" value="1"/>
</dbReference>
<dbReference type="EMBL" id="BAABGT010000040">
    <property type="protein sequence ID" value="GAA4548396.1"/>
    <property type="molecule type" value="Genomic_DNA"/>
</dbReference>
<dbReference type="PROSITE" id="PS00166">
    <property type="entry name" value="ENOYL_COA_HYDRATASE"/>
    <property type="match status" value="1"/>
</dbReference>
<dbReference type="Gene3D" id="1.10.12.10">
    <property type="entry name" value="Lyase 2-enoyl-coa Hydratase, Chain A, domain 2"/>
    <property type="match status" value="1"/>
</dbReference>
<comment type="catalytic activity">
    <reaction evidence="4">
        <text>a 4-saturated-(3S)-3-hydroxyacyl-CoA = a (3E)-enoyl-CoA + H2O</text>
        <dbReference type="Rhea" id="RHEA:20724"/>
        <dbReference type="ChEBI" id="CHEBI:15377"/>
        <dbReference type="ChEBI" id="CHEBI:58521"/>
        <dbReference type="ChEBI" id="CHEBI:137480"/>
        <dbReference type="EC" id="4.2.1.17"/>
    </reaction>
</comment>
<dbReference type="Proteomes" id="UP001501598">
    <property type="component" value="Unassembled WGS sequence"/>
</dbReference>
<comment type="catalytic activity">
    <reaction evidence="3">
        <text>a (3S)-3-hydroxyacyl-CoA = a (2E)-enoyl-CoA + H2O</text>
        <dbReference type="Rhea" id="RHEA:16105"/>
        <dbReference type="ChEBI" id="CHEBI:15377"/>
        <dbReference type="ChEBI" id="CHEBI:57318"/>
        <dbReference type="ChEBI" id="CHEBI:58856"/>
        <dbReference type="EC" id="4.2.1.17"/>
    </reaction>
</comment>
<evidence type="ECO:0000313" key="7">
    <source>
        <dbReference type="Proteomes" id="UP001501598"/>
    </source>
</evidence>
<evidence type="ECO:0000256" key="4">
    <source>
        <dbReference type="ARBA" id="ARBA00023717"/>
    </source>
</evidence>